<evidence type="ECO:0000256" key="4">
    <source>
        <dbReference type="ARBA" id="ARBA00022692"/>
    </source>
</evidence>
<comment type="caution">
    <text evidence="9">The sequence shown here is derived from an EMBL/GenBank/DDBJ whole genome shotgun (WGS) entry which is preliminary data.</text>
</comment>
<proteinExistence type="predicted"/>
<keyword evidence="10" id="KW-1185">Reference proteome</keyword>
<feature type="transmembrane region" description="Helical" evidence="8">
    <location>
        <begin position="149"/>
        <end position="170"/>
    </location>
</feature>
<dbReference type="SMART" id="SM00793">
    <property type="entry name" value="AgrB"/>
    <property type="match status" value="1"/>
</dbReference>
<evidence type="ECO:0000256" key="6">
    <source>
        <dbReference type="ARBA" id="ARBA00022989"/>
    </source>
</evidence>
<keyword evidence="6 8" id="KW-1133">Transmembrane helix</keyword>
<keyword evidence="5" id="KW-0378">Hydrolase</keyword>
<dbReference type="STRING" id="36844.SAMN04488501_11179"/>
<dbReference type="Proteomes" id="UP000037043">
    <property type="component" value="Unassembled WGS sequence"/>
</dbReference>
<dbReference type="Pfam" id="PF04647">
    <property type="entry name" value="AgrB"/>
    <property type="match status" value="1"/>
</dbReference>
<dbReference type="GO" id="GO:0008233">
    <property type="term" value="F:peptidase activity"/>
    <property type="evidence" value="ECO:0007669"/>
    <property type="project" value="UniProtKB-KW"/>
</dbReference>
<evidence type="ECO:0000256" key="3">
    <source>
        <dbReference type="ARBA" id="ARBA00022670"/>
    </source>
</evidence>
<reference evidence="10" key="1">
    <citation type="submission" date="2015-08" db="EMBL/GenBank/DDBJ databases">
        <title>Genome sequence of the strict anaerobe Clostridium homopropionicum LuHBu1 (DSM 5847T).</title>
        <authorList>
            <person name="Poehlein A."/>
            <person name="Beck M."/>
            <person name="Schiel-Bengelsdorf B."/>
            <person name="Bengelsdorf F.R."/>
            <person name="Daniel R."/>
            <person name="Duerre P."/>
        </authorList>
    </citation>
    <scope>NUCLEOTIDE SEQUENCE [LARGE SCALE GENOMIC DNA]</scope>
    <source>
        <strain evidence="10">DSM 5847</strain>
    </source>
</reference>
<dbReference type="RefSeq" id="WP_052220963.1">
    <property type="nucleotide sequence ID" value="NZ_LHUR01000018.1"/>
</dbReference>
<evidence type="ECO:0000256" key="1">
    <source>
        <dbReference type="ARBA" id="ARBA00022475"/>
    </source>
</evidence>
<keyword evidence="3" id="KW-0645">Protease</keyword>
<keyword evidence="4 8" id="KW-0812">Transmembrane</keyword>
<evidence type="ECO:0000313" key="9">
    <source>
        <dbReference type="EMBL" id="KOA20197.1"/>
    </source>
</evidence>
<evidence type="ECO:0000313" key="10">
    <source>
        <dbReference type="Proteomes" id="UP000037043"/>
    </source>
</evidence>
<sequence>MNNLSHSIANKIASELKLDNDKKEVIAYGTFALLQTFLSIFSVSVIGYLFHVSFEATIVLFTASILRKYSGGAHANSPWKCTFIGLIICIGQAILIYNLVNSFIDLNMTIIIILSTFLWAYIIIYMLAPVDSLAKPIKKDEKKKRMKKGSLVILSIYLIITICTIMLYIFFAKKIFLVYALCISGGIDWQVFTLTRSGHFTLRKLDDFLNYIIR</sequence>
<keyword evidence="7 8" id="KW-0472">Membrane</keyword>
<gene>
    <name evidence="9" type="primary">agrB_3</name>
    <name evidence="9" type="ORF">CLHOM_13960</name>
</gene>
<feature type="transmembrane region" description="Helical" evidence="8">
    <location>
        <begin position="25"/>
        <end position="42"/>
    </location>
</feature>
<feature type="transmembrane region" description="Helical" evidence="8">
    <location>
        <begin position="78"/>
        <end position="100"/>
    </location>
</feature>
<evidence type="ECO:0000256" key="2">
    <source>
        <dbReference type="ARBA" id="ARBA00022654"/>
    </source>
</evidence>
<evidence type="ECO:0000256" key="5">
    <source>
        <dbReference type="ARBA" id="ARBA00022801"/>
    </source>
</evidence>
<name>A0A0L6ZB67_9CLOT</name>
<dbReference type="EMBL" id="LHUR01000018">
    <property type="protein sequence ID" value="KOA20197.1"/>
    <property type="molecule type" value="Genomic_DNA"/>
</dbReference>
<dbReference type="AlphaFoldDB" id="A0A0L6ZB67"/>
<feature type="transmembrane region" description="Helical" evidence="8">
    <location>
        <begin position="106"/>
        <end position="128"/>
    </location>
</feature>
<dbReference type="GO" id="GO:0016020">
    <property type="term" value="C:membrane"/>
    <property type="evidence" value="ECO:0007669"/>
    <property type="project" value="InterPro"/>
</dbReference>
<keyword evidence="2" id="KW-0673">Quorum sensing</keyword>
<keyword evidence="1" id="KW-1003">Cell membrane</keyword>
<accession>A0A0L6ZB67</accession>
<dbReference type="InterPro" id="IPR006741">
    <property type="entry name" value="AgrB"/>
</dbReference>
<protein>
    <submittedName>
        <fullName evidence="9">Accessory regulator protein B</fullName>
    </submittedName>
</protein>
<dbReference type="PATRIC" id="fig|1121318.3.peg.1406"/>
<feature type="transmembrane region" description="Helical" evidence="8">
    <location>
        <begin position="176"/>
        <end position="195"/>
    </location>
</feature>
<dbReference type="GO" id="GO:0009372">
    <property type="term" value="P:quorum sensing"/>
    <property type="evidence" value="ECO:0007669"/>
    <property type="project" value="UniProtKB-KW"/>
</dbReference>
<dbReference type="GO" id="GO:0006508">
    <property type="term" value="P:proteolysis"/>
    <property type="evidence" value="ECO:0007669"/>
    <property type="project" value="UniProtKB-KW"/>
</dbReference>
<evidence type="ECO:0000256" key="7">
    <source>
        <dbReference type="ARBA" id="ARBA00023136"/>
    </source>
</evidence>
<evidence type="ECO:0000256" key="8">
    <source>
        <dbReference type="SAM" id="Phobius"/>
    </source>
</evidence>
<organism evidence="9 10">
    <name type="scientific">Clostridium homopropionicum DSM 5847</name>
    <dbReference type="NCBI Taxonomy" id="1121318"/>
    <lineage>
        <taxon>Bacteria</taxon>
        <taxon>Bacillati</taxon>
        <taxon>Bacillota</taxon>
        <taxon>Clostridia</taxon>
        <taxon>Eubacteriales</taxon>
        <taxon>Clostridiaceae</taxon>
        <taxon>Clostridium</taxon>
    </lineage>
</organism>